<name>A0A0E1EMN6_STRAG</name>
<keyword evidence="11 12" id="KW-0546">Nucleotide metabolism</keyword>
<dbReference type="SUPFAM" id="SSF54919">
    <property type="entry name" value="Nucleoside diphosphate kinase, NDK"/>
    <property type="match status" value="1"/>
</dbReference>
<feature type="binding site" evidence="12 13">
    <location>
        <position position="9"/>
    </location>
    <ligand>
        <name>ATP</name>
        <dbReference type="ChEBI" id="CHEBI:30616"/>
    </ligand>
</feature>
<evidence type="ECO:0000313" key="17">
    <source>
        <dbReference type="EMBL" id="KLJ28176.1"/>
    </source>
</evidence>
<feature type="domain" description="Nucleoside diphosphate kinase-like" evidence="16">
    <location>
        <begin position="1"/>
        <end position="138"/>
    </location>
</feature>
<keyword evidence="6 12" id="KW-0479">Metal-binding</keyword>
<reference evidence="19 22" key="3">
    <citation type="journal article" date="2018" name="Emerg. Microbes Infect.">
        <title>Phenotypic and molecular analysis of nontypeable Group B streptococci: identification of cps2a and hybrid cps2a/cps5 Group B streptococcal capsule gene clusters.</title>
        <authorList>
            <person name="Alhhazmi A."/>
            <person name="Tyrrell G.J."/>
        </authorList>
    </citation>
    <scope>NUCLEOTIDE SEQUENCE [LARGE SCALE GENOMIC DNA]</scope>
    <source>
        <strain evidence="19 22">PLGBS17</strain>
    </source>
</reference>
<keyword evidence="12" id="KW-0597">Phosphoprotein</keyword>
<keyword evidence="9 12" id="KW-0067">ATP-binding</keyword>
<dbReference type="EC" id="2.7.4.6" evidence="3 12"/>
<dbReference type="Pfam" id="PF00334">
    <property type="entry name" value="NDK"/>
    <property type="match status" value="1"/>
</dbReference>
<evidence type="ECO:0000256" key="2">
    <source>
        <dbReference type="ARBA" id="ARBA00008142"/>
    </source>
</evidence>
<feature type="binding site" evidence="12 13">
    <location>
        <position position="102"/>
    </location>
    <ligand>
        <name>ATP</name>
        <dbReference type="ChEBI" id="CHEBI:30616"/>
    </ligand>
</feature>
<dbReference type="GO" id="GO:0006228">
    <property type="term" value="P:UTP biosynthetic process"/>
    <property type="evidence" value="ECO:0007669"/>
    <property type="project" value="UniProtKB-UniRule"/>
</dbReference>
<evidence type="ECO:0000256" key="1">
    <source>
        <dbReference type="ARBA" id="ARBA00001946"/>
    </source>
</evidence>
<dbReference type="GO" id="GO:0005524">
    <property type="term" value="F:ATP binding"/>
    <property type="evidence" value="ECO:0007669"/>
    <property type="project" value="UniProtKB-UniRule"/>
</dbReference>
<evidence type="ECO:0000256" key="6">
    <source>
        <dbReference type="ARBA" id="ARBA00022723"/>
    </source>
</evidence>
<dbReference type="PANTHER" id="PTHR11349">
    <property type="entry name" value="NUCLEOSIDE DIPHOSPHATE KINASE"/>
    <property type="match status" value="1"/>
</dbReference>
<evidence type="ECO:0000259" key="16">
    <source>
        <dbReference type="SMART" id="SM00562"/>
    </source>
</evidence>
<dbReference type="EMBL" id="QHGZ01000154">
    <property type="protein sequence ID" value="RDY81461.1"/>
    <property type="molecule type" value="Genomic_DNA"/>
</dbReference>
<evidence type="ECO:0000313" key="20">
    <source>
        <dbReference type="Proteomes" id="UP000035174"/>
    </source>
</evidence>
<feature type="binding site" evidence="12">
    <location>
        <position position="112"/>
    </location>
    <ligand>
        <name>ATP</name>
        <dbReference type="ChEBI" id="CHEBI:30616"/>
    </ligand>
</feature>
<keyword evidence="12" id="KW-0963">Cytoplasm</keyword>
<feature type="active site" description="Pros-phosphohistidine intermediate" evidence="12 13">
    <location>
        <position position="120"/>
    </location>
</feature>
<dbReference type="InterPro" id="IPR036850">
    <property type="entry name" value="NDK-like_dom_sf"/>
</dbReference>
<comment type="catalytic activity">
    <reaction evidence="12 15">
        <text>a 2'-deoxyribonucleoside 5'-diphosphate + ATP = a 2'-deoxyribonucleoside 5'-triphosphate + ADP</text>
        <dbReference type="Rhea" id="RHEA:44640"/>
        <dbReference type="ChEBI" id="CHEBI:30616"/>
        <dbReference type="ChEBI" id="CHEBI:61560"/>
        <dbReference type="ChEBI" id="CHEBI:73316"/>
        <dbReference type="ChEBI" id="CHEBI:456216"/>
        <dbReference type="EC" id="2.7.4.6"/>
    </reaction>
</comment>
<comment type="subunit">
    <text evidence="12">Homotetramer.</text>
</comment>
<evidence type="ECO:0000313" key="22">
    <source>
        <dbReference type="Proteomes" id="UP000256718"/>
    </source>
</evidence>
<evidence type="ECO:0000256" key="12">
    <source>
        <dbReference type="HAMAP-Rule" id="MF_00451"/>
    </source>
</evidence>
<comment type="cofactor">
    <cofactor evidence="1 12">
        <name>Mg(2+)</name>
        <dbReference type="ChEBI" id="CHEBI:18420"/>
    </cofactor>
</comment>
<evidence type="ECO:0000313" key="21">
    <source>
        <dbReference type="Proteomes" id="UP000093122"/>
    </source>
</evidence>
<organism evidence="19 22">
    <name type="scientific">Streptococcus agalactiae</name>
    <dbReference type="NCBI Taxonomy" id="1311"/>
    <lineage>
        <taxon>Bacteria</taxon>
        <taxon>Bacillati</taxon>
        <taxon>Bacillota</taxon>
        <taxon>Bacilli</taxon>
        <taxon>Lactobacillales</taxon>
        <taxon>Streptococcaceae</taxon>
        <taxon>Streptococcus</taxon>
    </lineage>
</organism>
<dbReference type="GO" id="GO:0004550">
    <property type="term" value="F:nucleoside diphosphate kinase activity"/>
    <property type="evidence" value="ECO:0007669"/>
    <property type="project" value="UniProtKB-UniRule"/>
</dbReference>
<dbReference type="GO" id="GO:0005737">
    <property type="term" value="C:cytoplasm"/>
    <property type="evidence" value="ECO:0007669"/>
    <property type="project" value="UniProtKB-SubCell"/>
</dbReference>
<comment type="caution">
    <text evidence="19">The sequence shown here is derived from an EMBL/GenBank/DDBJ whole genome shotgun (WGS) entry which is preliminary data.</text>
</comment>
<dbReference type="Proteomes" id="UP000093122">
    <property type="component" value="Unassembled WGS sequence"/>
</dbReference>
<keyword evidence="7 12" id="KW-0547">Nucleotide-binding</keyword>
<comment type="catalytic activity">
    <reaction evidence="12">
        <text>a ribonucleoside 5'-diphosphate + ATP = a ribonucleoside 5'-triphosphate + ADP</text>
        <dbReference type="Rhea" id="RHEA:18113"/>
        <dbReference type="ChEBI" id="CHEBI:30616"/>
        <dbReference type="ChEBI" id="CHEBI:57930"/>
        <dbReference type="ChEBI" id="CHEBI:61557"/>
        <dbReference type="ChEBI" id="CHEBI:456216"/>
        <dbReference type="EC" id="2.7.4.6"/>
    </reaction>
</comment>
<dbReference type="GO" id="GO:0006183">
    <property type="term" value="P:GTP biosynthetic process"/>
    <property type="evidence" value="ECO:0007669"/>
    <property type="project" value="UniProtKB-UniRule"/>
</dbReference>
<dbReference type="PROSITE" id="PS51374">
    <property type="entry name" value="NDPK_LIKE"/>
    <property type="match status" value="1"/>
</dbReference>
<reference evidence="18 21" key="2">
    <citation type="journal article" date="2016" name="Sci. Rep.">
        <title>Serotype IV Streptococcus agalactiae ST-452 has arisen from large genomic recombination events between CC23 and the hypervirulent CC17 lineages.</title>
        <authorList>
            <person name="Campisi E."/>
            <person name="Rinaudo C.D."/>
            <person name="Donati C."/>
            <person name="Barucco M."/>
            <person name="Torricelli G."/>
            <person name="Edwards M.S."/>
            <person name="Baker C.J."/>
            <person name="Margarit I."/>
            <person name="Rosini R."/>
        </authorList>
    </citation>
    <scope>NUCLEOTIDE SEQUENCE [LARGE SCALE GENOMIC DNA]</scope>
    <source>
        <strain evidence="18 21">CZ-PW-140</strain>
    </source>
</reference>
<protein>
    <recommendedName>
        <fullName evidence="4 12">Nucleoside diphosphate kinase</fullName>
        <shortName evidence="12">NDK</shortName>
        <shortName evidence="12">NDP kinase</shortName>
        <ecNumber evidence="3 12">2.7.4.6</ecNumber>
    </recommendedName>
    <alternativeName>
        <fullName evidence="12">Nucleoside-2-P kinase</fullName>
    </alternativeName>
</protein>
<dbReference type="EMBL" id="MAWT01000010">
    <property type="protein sequence ID" value="OCM72203.1"/>
    <property type="molecule type" value="Genomic_DNA"/>
</dbReference>
<feature type="binding site" evidence="12 13">
    <location>
        <position position="57"/>
    </location>
    <ligand>
        <name>ATP</name>
        <dbReference type="ChEBI" id="CHEBI:30616"/>
    </ligand>
</feature>
<proteinExistence type="inferred from homology"/>
<evidence type="ECO:0000256" key="15">
    <source>
        <dbReference type="RuleBase" id="RU004013"/>
    </source>
</evidence>
<dbReference type="PROSITE" id="PS00469">
    <property type="entry name" value="NDPK"/>
    <property type="match status" value="1"/>
</dbReference>
<evidence type="ECO:0000256" key="3">
    <source>
        <dbReference type="ARBA" id="ARBA00012966"/>
    </source>
</evidence>
<dbReference type="HAMAP" id="MF_00451">
    <property type="entry name" value="NDP_kinase"/>
    <property type="match status" value="1"/>
</dbReference>
<dbReference type="InterPro" id="IPR023005">
    <property type="entry name" value="Nucleoside_diP_kinase_AS"/>
</dbReference>
<comment type="subcellular location">
    <subcellularLocation>
        <location evidence="12">Cytoplasm</location>
    </subcellularLocation>
</comment>
<evidence type="ECO:0000256" key="7">
    <source>
        <dbReference type="ARBA" id="ARBA00022741"/>
    </source>
</evidence>
<comment type="similarity">
    <text evidence="2 12 13 14">Belongs to the NDK family.</text>
</comment>
<dbReference type="PRINTS" id="PR01243">
    <property type="entry name" value="NUCDPKINASE"/>
</dbReference>
<evidence type="ECO:0000256" key="5">
    <source>
        <dbReference type="ARBA" id="ARBA00022679"/>
    </source>
</evidence>
<evidence type="ECO:0000256" key="13">
    <source>
        <dbReference type="PROSITE-ProRule" id="PRU00706"/>
    </source>
</evidence>
<dbReference type="Gene3D" id="3.30.70.141">
    <property type="entry name" value="Nucleoside diphosphate kinase-like domain"/>
    <property type="match status" value="1"/>
</dbReference>
<evidence type="ECO:0000256" key="11">
    <source>
        <dbReference type="ARBA" id="ARBA00023080"/>
    </source>
</evidence>
<dbReference type="RefSeq" id="WP_000438314.1">
    <property type="nucleotide sequence ID" value="NZ_AP018935.1"/>
</dbReference>
<dbReference type="Proteomes" id="UP000256718">
    <property type="component" value="Unassembled WGS sequence"/>
</dbReference>
<gene>
    <name evidence="12" type="primary">ndk</name>
    <name evidence="18" type="ORF">AX245_09020</name>
    <name evidence="19" type="ORF">C4618_06230</name>
    <name evidence="17" type="ORF">WA45_07835</name>
</gene>
<accession>A0A0E1EMN6</accession>
<dbReference type="EMBL" id="LCVB01000032">
    <property type="protein sequence ID" value="KLJ28176.1"/>
    <property type="molecule type" value="Genomic_DNA"/>
</dbReference>
<evidence type="ECO:0000256" key="10">
    <source>
        <dbReference type="ARBA" id="ARBA00022842"/>
    </source>
</evidence>
<dbReference type="OMA" id="QHYGEHK"/>
<evidence type="ECO:0000256" key="9">
    <source>
        <dbReference type="ARBA" id="ARBA00022840"/>
    </source>
</evidence>
<feature type="binding site" evidence="13">
    <location>
        <position position="117"/>
    </location>
    <ligand>
        <name>ATP</name>
        <dbReference type="ChEBI" id="CHEBI:30616"/>
    </ligand>
</feature>
<dbReference type="CDD" id="cd04413">
    <property type="entry name" value="NDPk_I"/>
    <property type="match status" value="1"/>
</dbReference>
<dbReference type="SMR" id="A0A0E1EMN6"/>
<feature type="binding site" evidence="12 13">
    <location>
        <position position="91"/>
    </location>
    <ligand>
        <name>ATP</name>
        <dbReference type="ChEBI" id="CHEBI:30616"/>
    </ligand>
</feature>
<evidence type="ECO:0000256" key="8">
    <source>
        <dbReference type="ARBA" id="ARBA00022777"/>
    </source>
</evidence>
<dbReference type="GO" id="GO:0006241">
    <property type="term" value="P:CTP biosynthetic process"/>
    <property type="evidence" value="ECO:0007669"/>
    <property type="project" value="UniProtKB-UniRule"/>
</dbReference>
<keyword evidence="5 12" id="KW-0808">Transferase</keyword>
<dbReference type="GO" id="GO:0046872">
    <property type="term" value="F:metal ion binding"/>
    <property type="evidence" value="ECO:0007669"/>
    <property type="project" value="UniProtKB-KW"/>
</dbReference>
<comment type="function">
    <text evidence="12">Major role in the synthesis of nucleoside triphosphates other than ATP. The ATP gamma phosphate is transferred to the NDP beta phosphate via a ping-pong mechanism, using a phosphorylated active-site intermediate.</text>
</comment>
<dbReference type="Proteomes" id="UP000035174">
    <property type="component" value="Unassembled WGS sequence"/>
</dbReference>
<evidence type="ECO:0000256" key="14">
    <source>
        <dbReference type="RuleBase" id="RU004011"/>
    </source>
</evidence>
<evidence type="ECO:0000256" key="4">
    <source>
        <dbReference type="ARBA" id="ARBA00017632"/>
    </source>
</evidence>
<evidence type="ECO:0000313" key="18">
    <source>
        <dbReference type="EMBL" id="OCM72203.1"/>
    </source>
</evidence>
<evidence type="ECO:0000313" key="19">
    <source>
        <dbReference type="EMBL" id="RDY81461.1"/>
    </source>
</evidence>
<dbReference type="SMART" id="SM00562">
    <property type="entry name" value="NDK"/>
    <property type="match status" value="1"/>
</dbReference>
<dbReference type="KEGG" id="sage:EN72_05230"/>
<dbReference type="InterPro" id="IPR001564">
    <property type="entry name" value="Nucleoside_diP_kinase"/>
</dbReference>
<dbReference type="NCBIfam" id="NF001908">
    <property type="entry name" value="PRK00668.1"/>
    <property type="match status" value="1"/>
</dbReference>
<dbReference type="InterPro" id="IPR034907">
    <property type="entry name" value="NDK-like_dom"/>
</dbReference>
<reference evidence="17 20" key="1">
    <citation type="journal article" date="2015" name="PLoS ONE">
        <title>Genomic analysis reveals the molecular basis for capsule loss in the group B streptococcus population.</title>
        <authorList>
            <consortium name="DEVANI Consortium"/>
            <person name="Rosini R."/>
            <person name="Campisi E."/>
            <person name="De Chiara M."/>
            <person name="Tettelin H."/>
            <person name="Rinaudo D."/>
            <person name="Toniolo C."/>
            <person name="Metruccio M."/>
            <person name="Guidotti S."/>
            <person name="Sorensen U.B."/>
            <person name="Kilian M."/>
            <person name="Ramirez M."/>
            <person name="Janulczyk R."/>
            <person name="Donati C."/>
            <person name="Grandi G."/>
            <person name="Margarit I."/>
        </authorList>
    </citation>
    <scope>NUCLEOTIDE SEQUENCE [LARGE SCALE GENOMIC DNA]</scope>
    <source>
        <strain evidence="17 20">ES-PW-063</strain>
    </source>
</reference>
<dbReference type="AlphaFoldDB" id="A0A0E1EMN6"/>
<keyword evidence="10 12" id="KW-0460">Magnesium</keyword>
<keyword evidence="8 12" id="KW-0418">Kinase</keyword>
<sequence>MEQTFFMIKPDGVKRGFIGEVISRIERRGFSIDRLEVRYADADILKRHYAELTDRPFFPTLVDYMTSGPVIIGVISGEEVISTWRTMMGSTNPKDALPGTIRGDFAQAPSPNQATCNIVHGSDSPESATREIAIWFNN</sequence>
<dbReference type="FunFam" id="3.30.70.141:FF:000003">
    <property type="entry name" value="Nucleoside diphosphate kinase"/>
    <property type="match status" value="1"/>
</dbReference>
<feature type="binding site" evidence="12 13">
    <location>
        <position position="85"/>
    </location>
    <ligand>
        <name>ATP</name>
        <dbReference type="ChEBI" id="CHEBI:30616"/>
    </ligand>
</feature>